<dbReference type="SUPFAM" id="SSF52047">
    <property type="entry name" value="RNI-like"/>
    <property type="match status" value="1"/>
</dbReference>
<dbReference type="InterPro" id="IPR032675">
    <property type="entry name" value="LRR_dom_sf"/>
</dbReference>
<organism evidence="1 2">
    <name type="scientific">Gigaspora margarita</name>
    <dbReference type="NCBI Taxonomy" id="4874"/>
    <lineage>
        <taxon>Eukaryota</taxon>
        <taxon>Fungi</taxon>
        <taxon>Fungi incertae sedis</taxon>
        <taxon>Mucoromycota</taxon>
        <taxon>Glomeromycotina</taxon>
        <taxon>Glomeromycetes</taxon>
        <taxon>Diversisporales</taxon>
        <taxon>Gigasporaceae</taxon>
        <taxon>Gigaspora</taxon>
    </lineage>
</organism>
<reference evidence="1 2" key="1">
    <citation type="journal article" date="2019" name="Environ. Microbiol.">
        <title>At the nexus of three kingdoms: the genome of the mycorrhizal fungus Gigaspora margarita provides insights into plant, endobacterial and fungal interactions.</title>
        <authorList>
            <person name="Venice F."/>
            <person name="Ghignone S."/>
            <person name="Salvioli di Fossalunga A."/>
            <person name="Amselem J."/>
            <person name="Novero M."/>
            <person name="Xianan X."/>
            <person name="Sedzielewska Toro K."/>
            <person name="Morin E."/>
            <person name="Lipzen A."/>
            <person name="Grigoriev I.V."/>
            <person name="Henrissat B."/>
            <person name="Martin F.M."/>
            <person name="Bonfante P."/>
        </authorList>
    </citation>
    <scope>NUCLEOTIDE SEQUENCE [LARGE SCALE GENOMIC DNA]</scope>
    <source>
        <strain evidence="1 2">BEG34</strain>
    </source>
</reference>
<name>A0A8H4ELI1_GIGMA</name>
<sequence length="304" mass="35068">MFMGDMPELMEIILNNLNRIIFFILVCTYLSTENITALLKILAKNATKINSLKLYEFYSDSEPELIHALICIIKSQEQLRQFSLLSGEGYPKEYHGIISALESQQNSLQEVLINCCSCSTEFKYSKILQKSGTVLQRLSLVSEYERIQEEPLLLETLKSFCPNITYLSIGNVGFSTQYLELISNLQKLQFLTLCWIFETLDDEPELLVMQLAKLLPLTLQYLDLSYSCIESFTDILLSNCYAPLKYLLIECLDDEEKIKALTEFCIRKKTLNYVGVHVDVDDDIKKKVEEYVTLMPYDRIVVNC</sequence>
<dbReference type="Gene3D" id="3.80.10.10">
    <property type="entry name" value="Ribonuclease Inhibitor"/>
    <property type="match status" value="1"/>
</dbReference>
<evidence type="ECO:0000313" key="1">
    <source>
        <dbReference type="EMBL" id="KAF0511805.1"/>
    </source>
</evidence>
<dbReference type="Proteomes" id="UP000439903">
    <property type="component" value="Unassembled WGS sequence"/>
</dbReference>
<dbReference type="EMBL" id="WTPW01000433">
    <property type="protein sequence ID" value="KAF0511805.1"/>
    <property type="molecule type" value="Genomic_DNA"/>
</dbReference>
<comment type="caution">
    <text evidence="1">The sequence shown here is derived from an EMBL/GenBank/DDBJ whole genome shotgun (WGS) entry which is preliminary data.</text>
</comment>
<proteinExistence type="predicted"/>
<gene>
    <name evidence="1" type="ORF">F8M41_018169</name>
</gene>
<protein>
    <submittedName>
        <fullName evidence="1">Uncharacterized protein</fullName>
    </submittedName>
</protein>
<keyword evidence="2" id="KW-1185">Reference proteome</keyword>
<dbReference type="AlphaFoldDB" id="A0A8H4ELI1"/>
<evidence type="ECO:0000313" key="2">
    <source>
        <dbReference type="Proteomes" id="UP000439903"/>
    </source>
</evidence>
<accession>A0A8H4ELI1</accession>